<keyword evidence="2" id="KW-1185">Reference proteome</keyword>
<dbReference type="Proteomes" id="UP001055072">
    <property type="component" value="Unassembled WGS sequence"/>
</dbReference>
<name>A0ACB8U6E1_9APHY</name>
<reference evidence="1" key="1">
    <citation type="journal article" date="2021" name="Environ. Microbiol.">
        <title>Gene family expansions and transcriptome signatures uncover fungal adaptations to wood decay.</title>
        <authorList>
            <person name="Hage H."/>
            <person name="Miyauchi S."/>
            <person name="Viragh M."/>
            <person name="Drula E."/>
            <person name="Min B."/>
            <person name="Chaduli D."/>
            <person name="Navarro D."/>
            <person name="Favel A."/>
            <person name="Norest M."/>
            <person name="Lesage-Meessen L."/>
            <person name="Balint B."/>
            <person name="Merenyi Z."/>
            <person name="de Eugenio L."/>
            <person name="Morin E."/>
            <person name="Martinez A.T."/>
            <person name="Baldrian P."/>
            <person name="Stursova M."/>
            <person name="Martinez M.J."/>
            <person name="Novotny C."/>
            <person name="Magnuson J.K."/>
            <person name="Spatafora J.W."/>
            <person name="Maurice S."/>
            <person name="Pangilinan J."/>
            <person name="Andreopoulos W."/>
            <person name="LaButti K."/>
            <person name="Hundley H."/>
            <person name="Na H."/>
            <person name="Kuo A."/>
            <person name="Barry K."/>
            <person name="Lipzen A."/>
            <person name="Henrissat B."/>
            <person name="Riley R."/>
            <person name="Ahrendt S."/>
            <person name="Nagy L.G."/>
            <person name="Grigoriev I.V."/>
            <person name="Martin F."/>
            <person name="Rosso M.N."/>
        </authorList>
    </citation>
    <scope>NUCLEOTIDE SEQUENCE</scope>
    <source>
        <strain evidence="1">CBS 384.51</strain>
    </source>
</reference>
<proteinExistence type="predicted"/>
<organism evidence="1 2">
    <name type="scientific">Irpex rosettiformis</name>
    <dbReference type="NCBI Taxonomy" id="378272"/>
    <lineage>
        <taxon>Eukaryota</taxon>
        <taxon>Fungi</taxon>
        <taxon>Dikarya</taxon>
        <taxon>Basidiomycota</taxon>
        <taxon>Agaricomycotina</taxon>
        <taxon>Agaricomycetes</taxon>
        <taxon>Polyporales</taxon>
        <taxon>Irpicaceae</taxon>
        <taxon>Irpex</taxon>
    </lineage>
</organism>
<comment type="caution">
    <text evidence="1">The sequence shown here is derived from an EMBL/GenBank/DDBJ whole genome shotgun (WGS) entry which is preliminary data.</text>
</comment>
<protein>
    <submittedName>
        <fullName evidence="1">Uncharacterized protein</fullName>
    </submittedName>
</protein>
<dbReference type="EMBL" id="MU274909">
    <property type="protein sequence ID" value="KAI0089877.1"/>
    <property type="molecule type" value="Genomic_DNA"/>
</dbReference>
<accession>A0ACB8U6E1</accession>
<evidence type="ECO:0000313" key="2">
    <source>
        <dbReference type="Proteomes" id="UP001055072"/>
    </source>
</evidence>
<sequence length="61" mass="7257">HHTERPFFEIEKKGRPFSQPCEKGREPRKTKRVHSKCVYIPAEKEDKKEEVKQLSSKCAFI</sequence>
<gene>
    <name evidence="1" type="ORF">BDY19DRAFT_888733</name>
</gene>
<evidence type="ECO:0000313" key="1">
    <source>
        <dbReference type="EMBL" id="KAI0089877.1"/>
    </source>
</evidence>
<feature type="non-terminal residue" evidence="1">
    <location>
        <position position="1"/>
    </location>
</feature>